<dbReference type="SUPFAM" id="SSF56300">
    <property type="entry name" value="Metallo-dependent phosphatases"/>
    <property type="match status" value="1"/>
</dbReference>
<organism evidence="6 7">
    <name type="scientific">Durusdinium trenchii</name>
    <dbReference type="NCBI Taxonomy" id="1381693"/>
    <lineage>
        <taxon>Eukaryota</taxon>
        <taxon>Sar</taxon>
        <taxon>Alveolata</taxon>
        <taxon>Dinophyceae</taxon>
        <taxon>Suessiales</taxon>
        <taxon>Symbiodiniaceae</taxon>
        <taxon>Durusdinium</taxon>
    </lineage>
</organism>
<evidence type="ECO:0000256" key="3">
    <source>
        <dbReference type="SAM" id="SignalP"/>
    </source>
</evidence>
<dbReference type="EMBL" id="CAXAMM010001281">
    <property type="protein sequence ID" value="CAK8991260.1"/>
    <property type="molecule type" value="Genomic_DNA"/>
</dbReference>
<comment type="similarity">
    <text evidence="1">Belongs to the 5'-nucleotidase family.</text>
</comment>
<protein>
    <submittedName>
        <fullName evidence="6">3'-cyclic-nucleotide 2'-phosphodiesterase/3'-nucleotidase</fullName>
    </submittedName>
</protein>
<evidence type="ECO:0000256" key="1">
    <source>
        <dbReference type="ARBA" id="ARBA00006654"/>
    </source>
</evidence>
<dbReference type="PANTHER" id="PTHR11575:SF48">
    <property type="entry name" value="5'-NUCLEOTIDASE"/>
    <property type="match status" value="1"/>
</dbReference>
<dbReference type="Gene3D" id="2.130.10.30">
    <property type="entry name" value="Regulator of chromosome condensation 1/beta-lactamase-inhibitor protein II"/>
    <property type="match status" value="3"/>
</dbReference>
<evidence type="ECO:0000256" key="2">
    <source>
        <dbReference type="ARBA" id="ARBA00022729"/>
    </source>
</evidence>
<comment type="caution">
    <text evidence="6">The sequence shown here is derived from an EMBL/GenBank/DDBJ whole genome shotgun (WGS) entry which is preliminary data.</text>
</comment>
<dbReference type="SUPFAM" id="SSF55816">
    <property type="entry name" value="5'-nucleotidase (syn. UDP-sugar hydrolase), C-terminal domain"/>
    <property type="match status" value="1"/>
</dbReference>
<feature type="domain" description="5'-Nucleotidase C-terminal" evidence="5">
    <location>
        <begin position="364"/>
        <end position="502"/>
    </location>
</feature>
<evidence type="ECO:0000259" key="4">
    <source>
        <dbReference type="Pfam" id="PF00149"/>
    </source>
</evidence>
<keyword evidence="7" id="KW-1185">Reference proteome</keyword>
<dbReference type="Pfam" id="PF00149">
    <property type="entry name" value="Metallophos"/>
    <property type="match status" value="1"/>
</dbReference>
<evidence type="ECO:0000313" key="6">
    <source>
        <dbReference type="EMBL" id="CAK8991260.1"/>
    </source>
</evidence>
<dbReference type="InterPro" id="IPR006179">
    <property type="entry name" value="5_nucleotidase/apyrase"/>
</dbReference>
<name>A0ABP0HMA6_9DINO</name>
<dbReference type="SUPFAM" id="SSF50985">
    <property type="entry name" value="RCC1/BLIP-II"/>
    <property type="match status" value="2"/>
</dbReference>
<evidence type="ECO:0000313" key="7">
    <source>
        <dbReference type="Proteomes" id="UP001642464"/>
    </source>
</evidence>
<dbReference type="PRINTS" id="PR01607">
    <property type="entry name" value="APYRASEFAMLY"/>
</dbReference>
<evidence type="ECO:0000259" key="5">
    <source>
        <dbReference type="Pfam" id="PF02872"/>
    </source>
</evidence>
<feature type="signal peptide" evidence="3">
    <location>
        <begin position="1"/>
        <end position="16"/>
    </location>
</feature>
<dbReference type="Proteomes" id="UP001642464">
    <property type="component" value="Unassembled WGS sequence"/>
</dbReference>
<dbReference type="Pfam" id="PF02872">
    <property type="entry name" value="5_nucleotid_C"/>
    <property type="match status" value="1"/>
</dbReference>
<dbReference type="Gene3D" id="3.90.780.10">
    <property type="entry name" value="5'-Nucleotidase, C-terminal domain"/>
    <property type="match status" value="1"/>
</dbReference>
<feature type="domain" description="Calcineurin-like phosphoesterase" evidence="4">
    <location>
        <begin position="61"/>
        <end position="279"/>
    </location>
</feature>
<keyword evidence="2 3" id="KW-0732">Signal</keyword>
<dbReference type="InterPro" id="IPR029052">
    <property type="entry name" value="Metallo-depent_PP-like"/>
</dbReference>
<accession>A0ABP0HMA6</accession>
<reference evidence="6 7" key="1">
    <citation type="submission" date="2024-02" db="EMBL/GenBank/DDBJ databases">
        <authorList>
            <person name="Chen Y."/>
            <person name="Shah S."/>
            <person name="Dougan E. K."/>
            <person name="Thang M."/>
            <person name="Chan C."/>
        </authorList>
    </citation>
    <scope>NUCLEOTIDE SEQUENCE [LARGE SCALE GENOMIC DNA]</scope>
</reference>
<sequence>MLISLLATAVTSGAVGYWLGRRRRDPEPVTVESSKVEPQDEQALWMLRSKAEGDSGEVVRMRFVHINDVYIMDNLPKLRKLLDDCSYGLRRENLIVSIGGDLLSPYPLSTLDKGRGMVDVMLESGVQFACFGNHEADVGLPALKKRLERWHERGGVWINTNMPDLLPELQLPSYASVVGLSKDGHNSRQVCLVGVCTKDPSLYNAPDDFGGAVYTALDCNEAALQKSQTLMEAHVEDTEAQKVDAVVALTHQDLEVDIELAKKATAAGIYAVLGGHDHTEYAMSHNGCALLKAGMDAKNAAVMDLFWNTEDTVPCVDSFQLISLSKFTSSKAVYRSVEKHMRKVWKMEREKALVHLTVFQTLMSSKDIRKKQTTLGSFLCSALRDELEVDCVLFDGGNIRGDRDYEPNPEHYLGSKWTFTLADLEQELPWSSEMVIIVLPGSQLSRAVQVSRTVKLGSGGFLQTDGGIHVDPTTSEVRCVGNETLDPSRIYRIGVMHASLAGMNDNPVFKEWSKTHIMPQEDSGKPAKELLKKQFARRMWDKMPEFHEINVSKTGILSREDWGLLDRRMMLDVGGDDEGGYSHQCVRGSWIYQLPVHRLAGYGQRACCGQEVRNAYVQTFTRCAEADLSETHTGLVSADGQSLPSSSTLLEAGILHGDTLTAVVQAANVVATQRAFAMWFCDGEAFCWGAPGFGGRGPPDKLQSIQQIAATGYAFAAVKVDHRRGETSVVIWGHRGFGGTCHPEIQDQLKHVVRIEGNTFNFAAILQDGSVLTWGRSSTKRVRPLSDVQKVVCSFSAFAAILSDGKVVTWGQCEDGGNSGKVAKELEAVREVTGSSSAFAALRNDGSVIAWGKPACGGDTGEVDEELKDVLQIHSSWGAFAAILEDRTVVCWGDPDKGGDAGSLHYQLKEVQSIAATGSAFAAVLADASVLTWGDPLCGGDSSEMQEQLRNVREVRGGSRAFAAICLDGTVAAWGDIDCGGDTSAVQQQLVNVQEIHASERAFVAVLTDGKVVCWGHSEYGGNCAGIQDWLDAL</sequence>
<dbReference type="InterPro" id="IPR004843">
    <property type="entry name" value="Calcineurin-like_PHP"/>
</dbReference>
<dbReference type="InterPro" id="IPR009091">
    <property type="entry name" value="RCC1/BLIP-II"/>
</dbReference>
<proteinExistence type="inferred from homology"/>
<dbReference type="InterPro" id="IPR008334">
    <property type="entry name" value="5'-Nucleotdase_C"/>
</dbReference>
<gene>
    <name evidence="6" type="ORF">SCF082_LOCUS2584</name>
</gene>
<dbReference type="PANTHER" id="PTHR11575">
    <property type="entry name" value="5'-NUCLEOTIDASE-RELATED"/>
    <property type="match status" value="1"/>
</dbReference>
<feature type="chain" id="PRO_5046145800" evidence="3">
    <location>
        <begin position="17"/>
        <end position="1034"/>
    </location>
</feature>
<dbReference type="InterPro" id="IPR036907">
    <property type="entry name" value="5'-Nucleotdase_C_sf"/>
</dbReference>
<dbReference type="Gene3D" id="3.60.21.10">
    <property type="match status" value="1"/>
</dbReference>